<evidence type="ECO:0000313" key="1">
    <source>
        <dbReference type="EMBL" id="QOR94297.1"/>
    </source>
</evidence>
<accession>A0A7M1US01</accession>
<dbReference type="RefSeq" id="WP_193436098.1">
    <property type="nucleotide sequence ID" value="NZ_CP063144.1"/>
</dbReference>
<keyword evidence="2" id="KW-1185">Reference proteome</keyword>
<name>A0A7M1US01_9CREN</name>
<dbReference type="OrthoDB" id="375790at2157"/>
<dbReference type="Proteomes" id="UP000593766">
    <property type="component" value="Chromosome"/>
</dbReference>
<dbReference type="EMBL" id="CP063144">
    <property type="protein sequence ID" value="QOR94297.1"/>
    <property type="molecule type" value="Genomic_DNA"/>
</dbReference>
<sequence length="108" mass="12340">MSSNAEESVVDVVDEAIGDILEELLEKYYGDNLESEEDYDELVYNIVNSIRKEVFKGKADVAEIREFLYRLREKPHIAKLVLSYIIGNYFEKAGSLARHARIPEGVSL</sequence>
<gene>
    <name evidence="1" type="ORF">IMZ38_06700</name>
</gene>
<reference evidence="1 2" key="1">
    <citation type="submission" date="2020-10" db="EMBL/GenBank/DDBJ databases">
        <title>Complete genome sequence of Thermosphaera aggregans strain 3507.</title>
        <authorList>
            <person name="Zayulina K.S."/>
            <person name="Elcheninov A.G."/>
            <person name="Toshchakov S.V."/>
            <person name="Kublanov I.V."/>
            <person name="Kochetkova T.V."/>
        </authorList>
    </citation>
    <scope>NUCLEOTIDE SEQUENCE [LARGE SCALE GENOMIC DNA]</scope>
    <source>
        <strain evidence="1 2">3507</strain>
    </source>
</reference>
<protein>
    <submittedName>
        <fullName evidence="1">Uncharacterized protein</fullName>
    </submittedName>
</protein>
<evidence type="ECO:0000313" key="2">
    <source>
        <dbReference type="Proteomes" id="UP000593766"/>
    </source>
</evidence>
<dbReference type="AlphaFoldDB" id="A0A7M1US01"/>
<dbReference type="KEGG" id="tcs:IMZ38_06700"/>
<proteinExistence type="predicted"/>
<dbReference type="GeneID" id="59455092"/>
<organism evidence="1 2">
    <name type="scientific">Thermosphaera chiliense</name>
    <dbReference type="NCBI Taxonomy" id="3402707"/>
    <lineage>
        <taxon>Archaea</taxon>
        <taxon>Thermoproteota</taxon>
        <taxon>Thermoprotei</taxon>
        <taxon>Desulfurococcales</taxon>
        <taxon>Desulfurococcaceae</taxon>
        <taxon>Thermosphaera</taxon>
    </lineage>
</organism>